<name>A0AAX1NBY5_9BACT</name>
<dbReference type="GO" id="GO:0003677">
    <property type="term" value="F:DNA binding"/>
    <property type="evidence" value="ECO:0007669"/>
    <property type="project" value="UniProtKB-KW"/>
</dbReference>
<evidence type="ECO:0000259" key="2">
    <source>
        <dbReference type="PROSITE" id="PS50110"/>
    </source>
</evidence>
<dbReference type="PANTHER" id="PTHR37299:SF1">
    <property type="entry name" value="STAGE 0 SPORULATION PROTEIN A HOMOLOG"/>
    <property type="match status" value="1"/>
</dbReference>
<dbReference type="SUPFAM" id="SSF52172">
    <property type="entry name" value="CheY-like"/>
    <property type="match status" value="1"/>
</dbReference>
<feature type="modified residue" description="4-aspartylphosphate" evidence="1">
    <location>
        <position position="56"/>
    </location>
</feature>
<dbReference type="InterPro" id="IPR007492">
    <property type="entry name" value="LytTR_DNA-bd_dom"/>
</dbReference>
<dbReference type="InterPro" id="IPR011006">
    <property type="entry name" value="CheY-like_superfamily"/>
</dbReference>
<dbReference type="InterPro" id="IPR001789">
    <property type="entry name" value="Sig_transdc_resp-reg_receiver"/>
</dbReference>
<dbReference type="RefSeq" id="WP_169662238.1">
    <property type="nucleotide sequence ID" value="NZ_CP076133.1"/>
</dbReference>
<dbReference type="SMART" id="SM00850">
    <property type="entry name" value="LytTR"/>
    <property type="match status" value="1"/>
</dbReference>
<dbReference type="Proteomes" id="UP000678679">
    <property type="component" value="Chromosome 2"/>
</dbReference>
<dbReference type="GO" id="GO:0000156">
    <property type="term" value="F:phosphorelay response regulator activity"/>
    <property type="evidence" value="ECO:0007669"/>
    <property type="project" value="InterPro"/>
</dbReference>
<proteinExistence type="predicted"/>
<feature type="domain" description="HTH LytTR-type" evidence="3">
    <location>
        <begin position="145"/>
        <end position="252"/>
    </location>
</feature>
<sequence>MKALIIEDEKPAQGKLVRQINKTPFEVEVVKFSDSIKKSVDWLKLHQQEIDLIFMDIHLTDGLAFDILKEVNIIKPIIFTTAYDEYALEAFKVNSIDYLLKPVDSEALTKALQKLELLQNQSNTTQKGQIDALIENYNQKYKNRFIVRIGDSIKSILSEDIVAFVADGKHTLLYNKEGRRYYVDFKMEELNDLLDPSLFFRIGRSYFVQKQFIQKVDKYTNSRLLVIPSFEIPHELIVVRDKVKEFKNWLGM</sequence>
<organism evidence="4 5">
    <name type="scientific">Flammeovirga yaeyamensis</name>
    <dbReference type="NCBI Taxonomy" id="367791"/>
    <lineage>
        <taxon>Bacteria</taxon>
        <taxon>Pseudomonadati</taxon>
        <taxon>Bacteroidota</taxon>
        <taxon>Cytophagia</taxon>
        <taxon>Cytophagales</taxon>
        <taxon>Flammeovirgaceae</taxon>
        <taxon>Flammeovirga</taxon>
    </lineage>
</organism>
<protein>
    <submittedName>
        <fullName evidence="4">LytTR family transcriptional regulator DNA-binding domain-containing protein</fullName>
    </submittedName>
</protein>
<dbReference type="Pfam" id="PF04397">
    <property type="entry name" value="LytTR"/>
    <property type="match status" value="1"/>
</dbReference>
<gene>
    <name evidence="4" type="ORF">KMW28_21915</name>
</gene>
<dbReference type="PROSITE" id="PS50930">
    <property type="entry name" value="HTH_LYTTR"/>
    <property type="match status" value="1"/>
</dbReference>
<dbReference type="InterPro" id="IPR046947">
    <property type="entry name" value="LytR-like"/>
</dbReference>
<dbReference type="Pfam" id="PF00072">
    <property type="entry name" value="Response_reg"/>
    <property type="match status" value="1"/>
</dbReference>
<keyword evidence="5" id="KW-1185">Reference proteome</keyword>
<keyword evidence="4" id="KW-0238">DNA-binding</keyword>
<dbReference type="Gene3D" id="3.40.50.2300">
    <property type="match status" value="1"/>
</dbReference>
<evidence type="ECO:0000259" key="3">
    <source>
        <dbReference type="PROSITE" id="PS50930"/>
    </source>
</evidence>
<dbReference type="PANTHER" id="PTHR37299">
    <property type="entry name" value="TRANSCRIPTIONAL REGULATOR-RELATED"/>
    <property type="match status" value="1"/>
</dbReference>
<dbReference type="Gene3D" id="2.40.50.1020">
    <property type="entry name" value="LytTr DNA-binding domain"/>
    <property type="match status" value="1"/>
</dbReference>
<accession>A0AAX1NBY5</accession>
<dbReference type="AlphaFoldDB" id="A0AAX1NBY5"/>
<dbReference type="FunFam" id="3.40.50.2300:FF:000361">
    <property type="entry name" value="Two-component system response regulator"/>
    <property type="match status" value="1"/>
</dbReference>
<dbReference type="PROSITE" id="PS50110">
    <property type="entry name" value="RESPONSE_REGULATORY"/>
    <property type="match status" value="1"/>
</dbReference>
<dbReference type="SMART" id="SM00448">
    <property type="entry name" value="REC"/>
    <property type="match status" value="1"/>
</dbReference>
<dbReference type="KEGG" id="fya:KMW28_21915"/>
<feature type="domain" description="Response regulatory" evidence="2">
    <location>
        <begin position="2"/>
        <end position="116"/>
    </location>
</feature>
<reference evidence="4 5" key="1">
    <citation type="submission" date="2021-05" db="EMBL/GenBank/DDBJ databases">
        <title>Comparative genomic studies on the polysaccharide-degrading batcterial strains of the Flammeovirga genus.</title>
        <authorList>
            <person name="Zewei F."/>
            <person name="Zheng Z."/>
            <person name="Yu L."/>
            <person name="Ruyue G."/>
            <person name="Yanhong M."/>
            <person name="Yuanyuan C."/>
            <person name="Jingyan G."/>
            <person name="Wenjun H."/>
        </authorList>
    </citation>
    <scope>NUCLEOTIDE SEQUENCE [LARGE SCALE GENOMIC DNA]</scope>
    <source>
        <strain evidence="4 5">NBRC:100898</strain>
    </source>
</reference>
<keyword evidence="1" id="KW-0597">Phosphoprotein</keyword>
<evidence type="ECO:0000256" key="1">
    <source>
        <dbReference type="PROSITE-ProRule" id="PRU00169"/>
    </source>
</evidence>
<dbReference type="EMBL" id="CP076133">
    <property type="protein sequence ID" value="QWG05084.1"/>
    <property type="molecule type" value="Genomic_DNA"/>
</dbReference>
<evidence type="ECO:0000313" key="5">
    <source>
        <dbReference type="Proteomes" id="UP000678679"/>
    </source>
</evidence>
<evidence type="ECO:0000313" key="4">
    <source>
        <dbReference type="EMBL" id="QWG05084.1"/>
    </source>
</evidence>